<dbReference type="GO" id="GO:0005938">
    <property type="term" value="C:cell cortex"/>
    <property type="evidence" value="ECO:0007669"/>
    <property type="project" value="TreeGrafter"/>
</dbReference>
<dbReference type="PROSITE" id="PS00845">
    <property type="entry name" value="CAP_GLY_1"/>
    <property type="match status" value="1"/>
</dbReference>
<dbReference type="GO" id="GO:0051010">
    <property type="term" value="F:microtubule plus-end binding"/>
    <property type="evidence" value="ECO:0007669"/>
    <property type="project" value="TreeGrafter"/>
</dbReference>
<dbReference type="OrthoDB" id="5295208at2759"/>
<dbReference type="Pfam" id="PF01302">
    <property type="entry name" value="CAP_GLY"/>
    <property type="match status" value="1"/>
</dbReference>
<dbReference type="GO" id="GO:0031122">
    <property type="term" value="P:cytoplasmic microtubule organization"/>
    <property type="evidence" value="ECO:0007669"/>
    <property type="project" value="TreeGrafter"/>
</dbReference>
<dbReference type="GO" id="GO:0005634">
    <property type="term" value="C:nucleus"/>
    <property type="evidence" value="ECO:0007669"/>
    <property type="project" value="TreeGrafter"/>
</dbReference>
<dbReference type="SUPFAM" id="SSF74924">
    <property type="entry name" value="Cap-Gly domain"/>
    <property type="match status" value="1"/>
</dbReference>
<dbReference type="KEGG" id="hazt:108678278"/>
<dbReference type="Gene3D" id="3.10.20.90">
    <property type="entry name" value="Phosphatidylinositol 3-kinase Catalytic Subunit, Chain A, domain 1"/>
    <property type="match status" value="1"/>
</dbReference>
<evidence type="ECO:0000313" key="8">
    <source>
        <dbReference type="RefSeq" id="XP_018022141.1"/>
    </source>
</evidence>
<dbReference type="PANTHER" id="PTHR18916:SF85">
    <property type="entry name" value="TUBULIN-FOLDING COFACTOR B"/>
    <property type="match status" value="1"/>
</dbReference>
<sequence length="243" mass="27632">MSISIESAAYLNLRVTSTLNEFMAEKRFDRGLTIADLKTRLEMITGASCATMTLQVFSDKDQLVCHLDNDNALLGSYTVEENYRIHVVDTTKQCGEFEDLSKVEKFQLSDESYDNRNDSVRSFLRRNKLGKYNPEEMAAKNEAAEREALQEQQKAESIKVGDRCEVSIPCEATRRGEVMYVGKTDFKEGWWIGIKYDEPHGKNDGSVNGKRYFTAPMKYGGFTRPANVTTGDFSPIDYDDEEM</sequence>
<proteinExistence type="inferred from homology"/>
<reference evidence="7 8" key="1">
    <citation type="submission" date="2025-04" db="UniProtKB">
        <authorList>
            <consortium name="RefSeq"/>
        </authorList>
    </citation>
    <scope>IDENTIFICATION</scope>
    <source>
        <tissue evidence="7 8">Whole organism</tissue>
    </source>
</reference>
<feature type="domain" description="CAP-Gly" evidence="5">
    <location>
        <begin position="182"/>
        <end position="224"/>
    </location>
</feature>
<dbReference type="InterPro" id="IPR045172">
    <property type="entry name" value="TBCB_Ubl"/>
</dbReference>
<dbReference type="GO" id="GO:0007021">
    <property type="term" value="P:tubulin complex assembly"/>
    <property type="evidence" value="ECO:0007669"/>
    <property type="project" value="InterPro"/>
</dbReference>
<dbReference type="SMART" id="SM01052">
    <property type="entry name" value="CAP_GLY"/>
    <property type="match status" value="1"/>
</dbReference>
<dbReference type="GO" id="GO:0043014">
    <property type="term" value="F:alpha-tubulin binding"/>
    <property type="evidence" value="ECO:0007669"/>
    <property type="project" value="InterPro"/>
</dbReference>
<dbReference type="PROSITE" id="PS50245">
    <property type="entry name" value="CAP_GLY_2"/>
    <property type="match status" value="1"/>
</dbReference>
<evidence type="ECO:0000256" key="4">
    <source>
        <dbReference type="ARBA" id="ARBA00025779"/>
    </source>
</evidence>
<name>A0A8B7P845_HYAAZ</name>
<evidence type="ECO:0000313" key="7">
    <source>
        <dbReference type="RefSeq" id="XP_018022140.1"/>
    </source>
</evidence>
<dbReference type="GO" id="GO:0007023">
    <property type="term" value="P:post-chaperonin tubulin folding pathway"/>
    <property type="evidence" value="ECO:0007669"/>
    <property type="project" value="InterPro"/>
</dbReference>
<organism evidence="6 7">
    <name type="scientific">Hyalella azteca</name>
    <name type="common">Amphipod</name>
    <dbReference type="NCBI Taxonomy" id="294128"/>
    <lineage>
        <taxon>Eukaryota</taxon>
        <taxon>Metazoa</taxon>
        <taxon>Ecdysozoa</taxon>
        <taxon>Arthropoda</taxon>
        <taxon>Crustacea</taxon>
        <taxon>Multicrustacea</taxon>
        <taxon>Malacostraca</taxon>
        <taxon>Eumalacostraca</taxon>
        <taxon>Peracarida</taxon>
        <taxon>Amphipoda</taxon>
        <taxon>Senticaudata</taxon>
        <taxon>Talitrida</taxon>
        <taxon>Talitroidea</taxon>
        <taxon>Hyalellidae</taxon>
        <taxon>Hyalella</taxon>
    </lineage>
</organism>
<dbReference type="RefSeq" id="XP_018022140.1">
    <property type="nucleotide sequence ID" value="XM_018166651.2"/>
</dbReference>
<evidence type="ECO:0000256" key="2">
    <source>
        <dbReference type="ARBA" id="ARBA00022490"/>
    </source>
</evidence>
<dbReference type="InterPro" id="IPR036859">
    <property type="entry name" value="CAP-Gly_dom_sf"/>
</dbReference>
<dbReference type="GO" id="GO:0005829">
    <property type="term" value="C:cytosol"/>
    <property type="evidence" value="ECO:0007669"/>
    <property type="project" value="UniProtKB-ARBA"/>
</dbReference>
<dbReference type="CDD" id="cd01789">
    <property type="entry name" value="Ubl_TBCB"/>
    <property type="match status" value="1"/>
</dbReference>
<dbReference type="PANTHER" id="PTHR18916">
    <property type="entry name" value="DYNACTIN 1-RELATED MICROTUBULE-BINDING"/>
    <property type="match status" value="1"/>
</dbReference>
<accession>A0A8B7P845</accession>
<gene>
    <name evidence="7 8" type="primary">LOC108678278</name>
</gene>
<keyword evidence="2" id="KW-0963">Cytoplasm</keyword>
<dbReference type="Proteomes" id="UP000694843">
    <property type="component" value="Unplaced"/>
</dbReference>
<dbReference type="Gene3D" id="2.30.30.190">
    <property type="entry name" value="CAP Gly-rich-like domain"/>
    <property type="match status" value="1"/>
</dbReference>
<dbReference type="FunFam" id="2.30.30.190:FF:000013">
    <property type="entry name" value="Tubulin-folding cofactor B"/>
    <property type="match status" value="1"/>
</dbReference>
<dbReference type="GO" id="GO:0035371">
    <property type="term" value="C:microtubule plus-end"/>
    <property type="evidence" value="ECO:0007669"/>
    <property type="project" value="TreeGrafter"/>
</dbReference>
<dbReference type="AlphaFoldDB" id="A0A8B7P845"/>
<keyword evidence="6" id="KW-1185">Reference proteome</keyword>
<protein>
    <submittedName>
        <fullName evidence="7 8">Tubulin-folding cofactor B</fullName>
    </submittedName>
</protein>
<evidence type="ECO:0000256" key="3">
    <source>
        <dbReference type="ARBA" id="ARBA00023186"/>
    </source>
</evidence>
<keyword evidence="3" id="KW-0143">Chaperone</keyword>
<dbReference type="InterPro" id="IPR000626">
    <property type="entry name" value="Ubiquitin-like_dom"/>
</dbReference>
<evidence type="ECO:0000256" key="1">
    <source>
        <dbReference type="ARBA" id="ARBA00004496"/>
    </source>
</evidence>
<evidence type="ECO:0000313" key="6">
    <source>
        <dbReference type="Proteomes" id="UP000694843"/>
    </source>
</evidence>
<dbReference type="InterPro" id="IPR029071">
    <property type="entry name" value="Ubiquitin-like_domsf"/>
</dbReference>
<dbReference type="Pfam" id="PF14560">
    <property type="entry name" value="Ubiquitin_2"/>
    <property type="match status" value="1"/>
</dbReference>
<dbReference type="RefSeq" id="XP_018022141.1">
    <property type="nucleotide sequence ID" value="XM_018166652.2"/>
</dbReference>
<dbReference type="GeneID" id="108678278"/>
<dbReference type="CTD" id="1155"/>
<evidence type="ECO:0000259" key="5">
    <source>
        <dbReference type="PROSITE" id="PS50245"/>
    </source>
</evidence>
<dbReference type="OMA" id="DQYEQRT"/>
<dbReference type="SUPFAM" id="SSF54236">
    <property type="entry name" value="Ubiquitin-like"/>
    <property type="match status" value="1"/>
</dbReference>
<comment type="similarity">
    <text evidence="4">Belongs to the TBCB family.</text>
</comment>
<comment type="subcellular location">
    <subcellularLocation>
        <location evidence="1">Cytoplasm</location>
    </subcellularLocation>
</comment>
<dbReference type="InterPro" id="IPR000938">
    <property type="entry name" value="CAP-Gly_domain"/>
</dbReference>